<evidence type="ECO:0000256" key="1">
    <source>
        <dbReference type="ARBA" id="ARBA00022491"/>
    </source>
</evidence>
<keyword evidence="4" id="KW-0804">Transcription</keyword>
<organism evidence="8 9">
    <name type="scientific">Saccharospirillum salsuginis</name>
    <dbReference type="NCBI Taxonomy" id="418750"/>
    <lineage>
        <taxon>Bacteria</taxon>
        <taxon>Pseudomonadati</taxon>
        <taxon>Pseudomonadota</taxon>
        <taxon>Gammaproteobacteria</taxon>
        <taxon>Oceanospirillales</taxon>
        <taxon>Saccharospirillaceae</taxon>
        <taxon>Saccharospirillum</taxon>
    </lineage>
</organism>
<keyword evidence="2" id="KW-0805">Transcription regulation</keyword>
<dbReference type="GO" id="GO:0003700">
    <property type="term" value="F:DNA-binding transcription factor activity"/>
    <property type="evidence" value="ECO:0007669"/>
    <property type="project" value="InterPro"/>
</dbReference>
<dbReference type="PANTHER" id="PTHR43537:SF34">
    <property type="entry name" value="PYRUVATE DEHYDROGENASE COMPLEX REPRESSOR"/>
    <property type="match status" value="1"/>
</dbReference>
<evidence type="ECO:0000313" key="9">
    <source>
        <dbReference type="Proteomes" id="UP000626148"/>
    </source>
</evidence>
<dbReference type="SMART" id="SM00345">
    <property type="entry name" value="HTH_GNTR"/>
    <property type="match status" value="1"/>
</dbReference>
<reference evidence="8" key="2">
    <citation type="submission" date="2020-09" db="EMBL/GenBank/DDBJ databases">
        <authorList>
            <person name="Sun Q."/>
            <person name="Kim S."/>
        </authorList>
    </citation>
    <scope>NUCLEOTIDE SEQUENCE</scope>
    <source>
        <strain evidence="8">KCTC 22169</strain>
    </source>
</reference>
<dbReference type="Pfam" id="PF07729">
    <property type="entry name" value="FCD"/>
    <property type="match status" value="1"/>
</dbReference>
<dbReference type="PANTHER" id="PTHR43537">
    <property type="entry name" value="TRANSCRIPTIONAL REGULATOR, GNTR FAMILY"/>
    <property type="match status" value="1"/>
</dbReference>
<accession>A0A918NIL6</accession>
<keyword evidence="3" id="KW-0238">DNA-binding</keyword>
<evidence type="ECO:0000259" key="7">
    <source>
        <dbReference type="PROSITE" id="PS50949"/>
    </source>
</evidence>
<keyword evidence="1" id="KW-0678">Repressor</keyword>
<dbReference type="InterPro" id="IPR008920">
    <property type="entry name" value="TF_FadR/GntR_C"/>
</dbReference>
<protein>
    <recommendedName>
        <fullName evidence="6">Pyruvate dehydrogenase complex repressor</fullName>
    </recommendedName>
</protein>
<dbReference type="Gene3D" id="1.10.10.10">
    <property type="entry name" value="Winged helix-like DNA-binding domain superfamily/Winged helix DNA-binding domain"/>
    <property type="match status" value="1"/>
</dbReference>
<proteinExistence type="predicted"/>
<dbReference type="PRINTS" id="PR00035">
    <property type="entry name" value="HTHGNTR"/>
</dbReference>
<name>A0A918NIL6_9GAMM</name>
<dbReference type="GO" id="GO:0003677">
    <property type="term" value="F:DNA binding"/>
    <property type="evidence" value="ECO:0007669"/>
    <property type="project" value="UniProtKB-KW"/>
</dbReference>
<feature type="domain" description="HTH gntR-type" evidence="7">
    <location>
        <begin position="3"/>
        <end position="71"/>
    </location>
</feature>
<dbReference type="PROSITE" id="PS50949">
    <property type="entry name" value="HTH_GNTR"/>
    <property type="match status" value="1"/>
</dbReference>
<sequence>MVTNRAERVRAALEQQLLNGDLRPGDKLPSERLLAITHDTSRPLVREALQSLKSQGLIESRRGGGTFVSEHYGEPRDSPLAGLLTSIPDRAELHAELLEYRLTLEGQCAALAAERATEADLQRLERAYQYLRQTHQGHDLDAEGQADARFHLAIAAASHNRVFQQTLQGLFNLLKSNVITNIGGLARRPETRAKLMRQHTQLFEAIYRRDPAAARRAAEEHLTYVEHFTRDLERERRR</sequence>
<dbReference type="Gene3D" id="1.20.120.530">
    <property type="entry name" value="GntR ligand-binding domain-like"/>
    <property type="match status" value="1"/>
</dbReference>
<dbReference type="SUPFAM" id="SSF46785">
    <property type="entry name" value="Winged helix' DNA-binding domain"/>
    <property type="match status" value="1"/>
</dbReference>
<evidence type="ECO:0000256" key="6">
    <source>
        <dbReference type="ARBA" id="ARBA00039592"/>
    </source>
</evidence>
<dbReference type="SMART" id="SM00895">
    <property type="entry name" value="FCD"/>
    <property type="match status" value="1"/>
</dbReference>
<dbReference type="InterPro" id="IPR036390">
    <property type="entry name" value="WH_DNA-bd_sf"/>
</dbReference>
<evidence type="ECO:0000256" key="4">
    <source>
        <dbReference type="ARBA" id="ARBA00023163"/>
    </source>
</evidence>
<reference evidence="8" key="1">
    <citation type="journal article" date="2014" name="Int. J. Syst. Evol. Microbiol.">
        <title>Complete genome sequence of Corynebacterium casei LMG S-19264T (=DSM 44701T), isolated from a smear-ripened cheese.</title>
        <authorList>
            <consortium name="US DOE Joint Genome Institute (JGI-PGF)"/>
            <person name="Walter F."/>
            <person name="Albersmeier A."/>
            <person name="Kalinowski J."/>
            <person name="Ruckert C."/>
        </authorList>
    </citation>
    <scope>NUCLEOTIDE SEQUENCE</scope>
    <source>
        <strain evidence="8">KCTC 22169</strain>
    </source>
</reference>
<evidence type="ECO:0000256" key="2">
    <source>
        <dbReference type="ARBA" id="ARBA00023015"/>
    </source>
</evidence>
<dbReference type="RefSeq" id="WP_189612504.1">
    <property type="nucleotide sequence ID" value="NZ_BMXR01000013.1"/>
</dbReference>
<dbReference type="Pfam" id="PF00392">
    <property type="entry name" value="GntR"/>
    <property type="match status" value="1"/>
</dbReference>
<keyword evidence="9" id="KW-1185">Reference proteome</keyword>
<dbReference type="Proteomes" id="UP000626148">
    <property type="component" value="Unassembled WGS sequence"/>
</dbReference>
<dbReference type="SUPFAM" id="SSF48008">
    <property type="entry name" value="GntR ligand-binding domain-like"/>
    <property type="match status" value="1"/>
</dbReference>
<dbReference type="CDD" id="cd07377">
    <property type="entry name" value="WHTH_GntR"/>
    <property type="match status" value="1"/>
</dbReference>
<evidence type="ECO:0000256" key="5">
    <source>
        <dbReference type="ARBA" id="ARBA00037357"/>
    </source>
</evidence>
<dbReference type="AlphaFoldDB" id="A0A918NIL6"/>
<evidence type="ECO:0000313" key="8">
    <source>
        <dbReference type="EMBL" id="GGX70173.1"/>
    </source>
</evidence>
<dbReference type="InterPro" id="IPR000524">
    <property type="entry name" value="Tscrpt_reg_HTH_GntR"/>
</dbReference>
<dbReference type="InterPro" id="IPR011711">
    <property type="entry name" value="GntR_C"/>
</dbReference>
<dbReference type="EMBL" id="BMXR01000013">
    <property type="protein sequence ID" value="GGX70173.1"/>
    <property type="molecule type" value="Genomic_DNA"/>
</dbReference>
<evidence type="ECO:0000256" key="3">
    <source>
        <dbReference type="ARBA" id="ARBA00023125"/>
    </source>
</evidence>
<comment type="function">
    <text evidence="5">Transcriptional repressor for the pyruvate dehydrogenase complex genes aceEF and lpd.</text>
</comment>
<dbReference type="InterPro" id="IPR036388">
    <property type="entry name" value="WH-like_DNA-bd_sf"/>
</dbReference>
<comment type="caution">
    <text evidence="8">The sequence shown here is derived from an EMBL/GenBank/DDBJ whole genome shotgun (WGS) entry which is preliminary data.</text>
</comment>
<gene>
    <name evidence="8" type="ORF">GCM10007392_42270</name>
</gene>